<dbReference type="EMBL" id="JASPKZ010004211">
    <property type="protein sequence ID" value="KAJ9590494.1"/>
    <property type="molecule type" value="Genomic_DNA"/>
</dbReference>
<dbReference type="Proteomes" id="UP001233999">
    <property type="component" value="Unassembled WGS sequence"/>
</dbReference>
<reference evidence="2" key="1">
    <citation type="journal article" date="2023" name="IScience">
        <title>Live-bearing cockroach genome reveals convergent evolutionary mechanisms linked to viviparity in insects and beyond.</title>
        <authorList>
            <person name="Fouks B."/>
            <person name="Harrison M.C."/>
            <person name="Mikhailova A.A."/>
            <person name="Marchal E."/>
            <person name="English S."/>
            <person name="Carruthers M."/>
            <person name="Jennings E.C."/>
            <person name="Chiamaka E.L."/>
            <person name="Frigard R.A."/>
            <person name="Pippel M."/>
            <person name="Attardo G.M."/>
            <person name="Benoit J.B."/>
            <person name="Bornberg-Bauer E."/>
            <person name="Tobe S.S."/>
        </authorList>
    </citation>
    <scope>NUCLEOTIDE SEQUENCE</scope>
    <source>
        <strain evidence="2">Stay&amp;Tobe</strain>
    </source>
</reference>
<keyword evidence="3" id="KW-1185">Reference proteome</keyword>
<reference evidence="2" key="2">
    <citation type="submission" date="2023-05" db="EMBL/GenBank/DDBJ databases">
        <authorList>
            <person name="Fouks B."/>
        </authorList>
    </citation>
    <scope>NUCLEOTIDE SEQUENCE</scope>
    <source>
        <strain evidence="2">Stay&amp;Tobe</strain>
        <tissue evidence="2">Testes</tissue>
    </source>
</reference>
<evidence type="ECO:0000313" key="2">
    <source>
        <dbReference type="EMBL" id="KAJ9590494.1"/>
    </source>
</evidence>
<keyword evidence="1" id="KW-0812">Transmembrane</keyword>
<name>A0AAD8A0Z3_DIPPU</name>
<sequence length="73" mass="7798">CTVMALQHKIMCGLFSELISIVRCFCLLNLFIFLCSVSLFPLEIGLPLPPDPPLFTPPPPPFSSGLGTGHGGV</sequence>
<organism evidence="2 3">
    <name type="scientific">Diploptera punctata</name>
    <name type="common">Pacific beetle cockroach</name>
    <dbReference type="NCBI Taxonomy" id="6984"/>
    <lineage>
        <taxon>Eukaryota</taxon>
        <taxon>Metazoa</taxon>
        <taxon>Ecdysozoa</taxon>
        <taxon>Arthropoda</taxon>
        <taxon>Hexapoda</taxon>
        <taxon>Insecta</taxon>
        <taxon>Pterygota</taxon>
        <taxon>Neoptera</taxon>
        <taxon>Polyneoptera</taxon>
        <taxon>Dictyoptera</taxon>
        <taxon>Blattodea</taxon>
        <taxon>Blaberoidea</taxon>
        <taxon>Blaberidae</taxon>
        <taxon>Diplopterinae</taxon>
        <taxon>Diploptera</taxon>
    </lineage>
</organism>
<comment type="caution">
    <text evidence="2">The sequence shown here is derived from an EMBL/GenBank/DDBJ whole genome shotgun (WGS) entry which is preliminary data.</text>
</comment>
<feature type="non-terminal residue" evidence="2">
    <location>
        <position position="1"/>
    </location>
</feature>
<keyword evidence="1" id="KW-0472">Membrane</keyword>
<evidence type="ECO:0000313" key="3">
    <source>
        <dbReference type="Proteomes" id="UP001233999"/>
    </source>
</evidence>
<evidence type="ECO:0000256" key="1">
    <source>
        <dbReference type="SAM" id="Phobius"/>
    </source>
</evidence>
<keyword evidence="1" id="KW-1133">Transmembrane helix</keyword>
<proteinExistence type="predicted"/>
<gene>
    <name evidence="2" type="ORF">L9F63_016445</name>
</gene>
<feature type="non-terminal residue" evidence="2">
    <location>
        <position position="73"/>
    </location>
</feature>
<accession>A0AAD8A0Z3</accession>
<feature type="transmembrane region" description="Helical" evidence="1">
    <location>
        <begin position="21"/>
        <end position="42"/>
    </location>
</feature>
<dbReference type="AlphaFoldDB" id="A0AAD8A0Z3"/>
<protein>
    <submittedName>
        <fullName evidence="2">Uncharacterized protein</fullName>
    </submittedName>
</protein>